<name>A0AAV4VQR1_CAEEX</name>
<dbReference type="AlphaFoldDB" id="A0AAV4VQR1"/>
<proteinExistence type="predicted"/>
<sequence length="101" mass="11440">MTNMIICSHVTRRDKYGYRDGQGTGPHPVVSKKCLDDSFLQYSRLQVYNVAGTTFFFFFQIDNVSPEQWFTKGMPGGFQGASYISETCSKQGLMVATSQFR</sequence>
<keyword evidence="2" id="KW-1185">Reference proteome</keyword>
<organism evidence="1 2">
    <name type="scientific">Caerostris extrusa</name>
    <name type="common">Bark spider</name>
    <name type="synonym">Caerostris bankana</name>
    <dbReference type="NCBI Taxonomy" id="172846"/>
    <lineage>
        <taxon>Eukaryota</taxon>
        <taxon>Metazoa</taxon>
        <taxon>Ecdysozoa</taxon>
        <taxon>Arthropoda</taxon>
        <taxon>Chelicerata</taxon>
        <taxon>Arachnida</taxon>
        <taxon>Araneae</taxon>
        <taxon>Araneomorphae</taxon>
        <taxon>Entelegynae</taxon>
        <taxon>Araneoidea</taxon>
        <taxon>Araneidae</taxon>
        <taxon>Caerostris</taxon>
    </lineage>
</organism>
<evidence type="ECO:0000313" key="1">
    <source>
        <dbReference type="EMBL" id="GIY72742.1"/>
    </source>
</evidence>
<dbReference type="Proteomes" id="UP001054945">
    <property type="component" value="Unassembled WGS sequence"/>
</dbReference>
<protein>
    <submittedName>
        <fullName evidence="1">Uncharacterized protein</fullName>
    </submittedName>
</protein>
<comment type="caution">
    <text evidence="1">The sequence shown here is derived from an EMBL/GenBank/DDBJ whole genome shotgun (WGS) entry which is preliminary data.</text>
</comment>
<gene>
    <name evidence="1" type="ORF">CEXT_275311</name>
</gene>
<evidence type="ECO:0000313" key="2">
    <source>
        <dbReference type="Proteomes" id="UP001054945"/>
    </source>
</evidence>
<reference evidence="1 2" key="1">
    <citation type="submission" date="2021-06" db="EMBL/GenBank/DDBJ databases">
        <title>Caerostris extrusa draft genome.</title>
        <authorList>
            <person name="Kono N."/>
            <person name="Arakawa K."/>
        </authorList>
    </citation>
    <scope>NUCLEOTIDE SEQUENCE [LARGE SCALE GENOMIC DNA]</scope>
</reference>
<accession>A0AAV4VQR1</accession>
<dbReference type="EMBL" id="BPLR01014988">
    <property type="protein sequence ID" value="GIY72742.1"/>
    <property type="molecule type" value="Genomic_DNA"/>
</dbReference>